<name>A0A6G0YJV1_APHCR</name>
<evidence type="ECO:0000313" key="2">
    <source>
        <dbReference type="Proteomes" id="UP000478052"/>
    </source>
</evidence>
<evidence type="ECO:0000313" key="1">
    <source>
        <dbReference type="EMBL" id="KAF0757109.1"/>
    </source>
</evidence>
<reference evidence="1 2" key="1">
    <citation type="submission" date="2019-08" db="EMBL/GenBank/DDBJ databases">
        <title>Whole genome of Aphis craccivora.</title>
        <authorList>
            <person name="Voronova N.V."/>
            <person name="Shulinski R.S."/>
            <person name="Bandarenka Y.V."/>
            <person name="Zhorov D.G."/>
            <person name="Warner D."/>
        </authorList>
    </citation>
    <scope>NUCLEOTIDE SEQUENCE [LARGE SCALE GENOMIC DNA]</scope>
    <source>
        <strain evidence="1">180601</strain>
        <tissue evidence="1">Whole Body</tissue>
    </source>
</reference>
<dbReference type="Proteomes" id="UP000478052">
    <property type="component" value="Unassembled WGS sequence"/>
</dbReference>
<gene>
    <name evidence="1" type="ORF">FWK35_00018530</name>
</gene>
<accession>A0A6G0YJV1</accession>
<keyword evidence="2" id="KW-1185">Reference proteome</keyword>
<sequence length="34" mass="4066">MLVSSRYTVKFLSKTRKFASILKLKNHKNFCVYN</sequence>
<protein>
    <submittedName>
        <fullName evidence="1">Uncharacterized protein</fullName>
    </submittedName>
</protein>
<dbReference type="EMBL" id="VUJU01003675">
    <property type="protein sequence ID" value="KAF0757109.1"/>
    <property type="molecule type" value="Genomic_DNA"/>
</dbReference>
<comment type="caution">
    <text evidence="1">The sequence shown here is derived from an EMBL/GenBank/DDBJ whole genome shotgun (WGS) entry which is preliminary data.</text>
</comment>
<dbReference type="AlphaFoldDB" id="A0A6G0YJV1"/>
<proteinExistence type="predicted"/>
<organism evidence="1 2">
    <name type="scientific">Aphis craccivora</name>
    <name type="common">Cowpea aphid</name>
    <dbReference type="NCBI Taxonomy" id="307492"/>
    <lineage>
        <taxon>Eukaryota</taxon>
        <taxon>Metazoa</taxon>
        <taxon>Ecdysozoa</taxon>
        <taxon>Arthropoda</taxon>
        <taxon>Hexapoda</taxon>
        <taxon>Insecta</taxon>
        <taxon>Pterygota</taxon>
        <taxon>Neoptera</taxon>
        <taxon>Paraneoptera</taxon>
        <taxon>Hemiptera</taxon>
        <taxon>Sternorrhyncha</taxon>
        <taxon>Aphidomorpha</taxon>
        <taxon>Aphidoidea</taxon>
        <taxon>Aphididae</taxon>
        <taxon>Aphidini</taxon>
        <taxon>Aphis</taxon>
        <taxon>Aphis</taxon>
    </lineage>
</organism>